<keyword evidence="3" id="KW-0547">Nucleotide-binding</keyword>
<dbReference type="PROSITE" id="PS50893">
    <property type="entry name" value="ABC_TRANSPORTER_2"/>
    <property type="match status" value="1"/>
</dbReference>
<dbReference type="InterPro" id="IPR027417">
    <property type="entry name" value="P-loop_NTPase"/>
</dbReference>
<dbReference type="RefSeq" id="WP_092495045.1">
    <property type="nucleotide sequence ID" value="NZ_FOFG01000001.1"/>
</dbReference>
<dbReference type="EMBL" id="FOFG01000001">
    <property type="protein sequence ID" value="SEP82768.1"/>
    <property type="molecule type" value="Genomic_DNA"/>
</dbReference>
<proteinExistence type="inferred from homology"/>
<comment type="similarity">
    <text evidence="1">Belongs to the ABC transporter superfamily.</text>
</comment>
<dbReference type="SMART" id="SM00382">
    <property type="entry name" value="AAA"/>
    <property type="match status" value="1"/>
</dbReference>
<dbReference type="GO" id="GO:0005524">
    <property type="term" value="F:ATP binding"/>
    <property type="evidence" value="ECO:0007669"/>
    <property type="project" value="UniProtKB-KW"/>
</dbReference>
<gene>
    <name evidence="6" type="ORF">SAMN05216548_101583</name>
</gene>
<dbReference type="Proteomes" id="UP000199647">
    <property type="component" value="Unassembled WGS sequence"/>
</dbReference>
<evidence type="ECO:0000313" key="7">
    <source>
        <dbReference type="Proteomes" id="UP000199647"/>
    </source>
</evidence>
<evidence type="ECO:0000256" key="2">
    <source>
        <dbReference type="ARBA" id="ARBA00022448"/>
    </source>
</evidence>
<dbReference type="PANTHER" id="PTHR42788:SF13">
    <property type="entry name" value="ALIPHATIC SULFONATES IMPORT ATP-BINDING PROTEIN SSUB"/>
    <property type="match status" value="1"/>
</dbReference>
<dbReference type="OrthoDB" id="9801958at2"/>
<keyword evidence="2" id="KW-0813">Transport</keyword>
<sequence length="273" mass="30059">MTDASSPVAHLSPVRPATETAIDLDHIGKSFRMENGRELVAIDEVSLKIGKGEFVALLGPSGCGKSTILRLVAALEAPSRGRVVVEGREPEDLSRAHRLGVAFQDHALLPWLTISANVALPFQLAGRSVDRKRVEELIRLVGLAGFEQARPRQLSGGMRQRASIARSLVLHPDVLLLDEPFGALDAVTRRQMNVELQRIWTDERITTLLVTHSVEEALFLADRVVVMSGRPGRVIKTIEVPFERPRQPAIMRSAEFHDLVDELTLALEPEEAA</sequence>
<dbReference type="AlphaFoldDB" id="A0A1H9B3J1"/>
<keyword evidence="7" id="KW-1185">Reference proteome</keyword>
<feature type="domain" description="ABC transporter" evidence="5">
    <location>
        <begin position="22"/>
        <end position="254"/>
    </location>
</feature>
<dbReference type="CDD" id="cd03293">
    <property type="entry name" value="ABC_NrtD_SsuB_transporters"/>
    <property type="match status" value="1"/>
</dbReference>
<accession>A0A1H9B3J1</accession>
<protein>
    <submittedName>
        <fullName evidence="6">NitT/TauT family transport system ATP-binding protein</fullName>
    </submittedName>
</protein>
<organism evidence="6 7">
    <name type="scientific">Faunimonas pinastri</name>
    <dbReference type="NCBI Taxonomy" id="1855383"/>
    <lineage>
        <taxon>Bacteria</taxon>
        <taxon>Pseudomonadati</taxon>
        <taxon>Pseudomonadota</taxon>
        <taxon>Alphaproteobacteria</taxon>
        <taxon>Hyphomicrobiales</taxon>
        <taxon>Afifellaceae</taxon>
        <taxon>Faunimonas</taxon>
    </lineage>
</organism>
<dbReference type="InterPro" id="IPR003439">
    <property type="entry name" value="ABC_transporter-like_ATP-bd"/>
</dbReference>
<dbReference type="PANTHER" id="PTHR42788">
    <property type="entry name" value="TAURINE IMPORT ATP-BINDING PROTEIN-RELATED"/>
    <property type="match status" value="1"/>
</dbReference>
<keyword evidence="4 6" id="KW-0067">ATP-binding</keyword>
<evidence type="ECO:0000256" key="3">
    <source>
        <dbReference type="ARBA" id="ARBA00022741"/>
    </source>
</evidence>
<dbReference type="SUPFAM" id="SSF52540">
    <property type="entry name" value="P-loop containing nucleoside triphosphate hydrolases"/>
    <property type="match status" value="1"/>
</dbReference>
<dbReference type="InterPro" id="IPR017871">
    <property type="entry name" value="ABC_transporter-like_CS"/>
</dbReference>
<dbReference type="Pfam" id="PF00005">
    <property type="entry name" value="ABC_tran"/>
    <property type="match status" value="1"/>
</dbReference>
<dbReference type="PROSITE" id="PS00211">
    <property type="entry name" value="ABC_TRANSPORTER_1"/>
    <property type="match status" value="1"/>
</dbReference>
<name>A0A1H9B3J1_9HYPH</name>
<dbReference type="STRING" id="1855383.SAMN05216548_101583"/>
<reference evidence="6 7" key="1">
    <citation type="submission" date="2016-10" db="EMBL/GenBank/DDBJ databases">
        <authorList>
            <person name="de Groot N.N."/>
        </authorList>
    </citation>
    <scope>NUCLEOTIDE SEQUENCE [LARGE SCALE GENOMIC DNA]</scope>
    <source>
        <strain evidence="6 7">A52C2</strain>
    </source>
</reference>
<dbReference type="Gene3D" id="3.40.50.300">
    <property type="entry name" value="P-loop containing nucleotide triphosphate hydrolases"/>
    <property type="match status" value="1"/>
</dbReference>
<dbReference type="GO" id="GO:0016887">
    <property type="term" value="F:ATP hydrolysis activity"/>
    <property type="evidence" value="ECO:0007669"/>
    <property type="project" value="InterPro"/>
</dbReference>
<dbReference type="InterPro" id="IPR003593">
    <property type="entry name" value="AAA+_ATPase"/>
</dbReference>
<evidence type="ECO:0000256" key="4">
    <source>
        <dbReference type="ARBA" id="ARBA00022840"/>
    </source>
</evidence>
<evidence type="ECO:0000259" key="5">
    <source>
        <dbReference type="PROSITE" id="PS50893"/>
    </source>
</evidence>
<dbReference type="InterPro" id="IPR050166">
    <property type="entry name" value="ABC_transporter_ATP-bind"/>
</dbReference>
<evidence type="ECO:0000313" key="6">
    <source>
        <dbReference type="EMBL" id="SEP82768.1"/>
    </source>
</evidence>
<evidence type="ECO:0000256" key="1">
    <source>
        <dbReference type="ARBA" id="ARBA00005417"/>
    </source>
</evidence>